<dbReference type="AlphaFoldDB" id="A0A6A1VP11"/>
<reference evidence="2" key="3">
    <citation type="submission" date="2019-09" db="EMBL/GenBank/DDBJ databases">
        <authorList>
            <person name="Gao Z."/>
        </authorList>
    </citation>
    <scope>NUCLEOTIDE SEQUENCE</scope>
    <source>
        <tissue evidence="2">Leaves</tissue>
    </source>
</reference>
<dbReference type="PANTHER" id="PTHR35304">
    <property type="entry name" value="OS05G0120300 PROTEIN-RELATED"/>
    <property type="match status" value="1"/>
</dbReference>
<dbReference type="PANTHER" id="PTHR35304:SF3">
    <property type="entry name" value="CATHEPSIN PROPEPTIDE INHIBITOR DOMAIN-CONTAINING PROTEIN"/>
    <property type="match status" value="1"/>
</dbReference>
<dbReference type="OrthoDB" id="1928091at2759"/>
<dbReference type="EMBL" id="RXIC02000023">
    <property type="protein sequence ID" value="KAB1214621.1"/>
    <property type="molecule type" value="Genomic_DNA"/>
</dbReference>
<evidence type="ECO:0000313" key="3">
    <source>
        <dbReference type="Proteomes" id="UP000516437"/>
    </source>
</evidence>
<protein>
    <submittedName>
        <fullName evidence="2">Uncharacterized protein</fullName>
    </submittedName>
</protein>
<organism evidence="2 3">
    <name type="scientific">Morella rubra</name>
    <name type="common">Chinese bayberry</name>
    <dbReference type="NCBI Taxonomy" id="262757"/>
    <lineage>
        <taxon>Eukaryota</taxon>
        <taxon>Viridiplantae</taxon>
        <taxon>Streptophyta</taxon>
        <taxon>Embryophyta</taxon>
        <taxon>Tracheophyta</taxon>
        <taxon>Spermatophyta</taxon>
        <taxon>Magnoliopsida</taxon>
        <taxon>eudicotyledons</taxon>
        <taxon>Gunneridae</taxon>
        <taxon>Pentapetalae</taxon>
        <taxon>rosids</taxon>
        <taxon>fabids</taxon>
        <taxon>Fagales</taxon>
        <taxon>Myricaceae</taxon>
        <taxon>Morella</taxon>
    </lineage>
</organism>
<dbReference type="Proteomes" id="UP000516437">
    <property type="component" value="Chromosome 8"/>
</dbReference>
<reference evidence="2" key="1">
    <citation type="submission" date="2018-07" db="EMBL/GenBank/DDBJ databases">
        <authorList>
            <person name="Gao Z.-S."/>
            <person name="Jia H.-M."/>
            <person name="Jia H.-J."/>
            <person name="Cai Q.-L."/>
            <person name="Wang Y."/>
            <person name="Zhao H.-B."/>
        </authorList>
    </citation>
    <scope>NUCLEOTIDE SEQUENCE</scope>
    <source>
        <tissue evidence="2">Leaves</tissue>
    </source>
</reference>
<evidence type="ECO:0000313" key="1">
    <source>
        <dbReference type="EMBL" id="KAB1202414.1"/>
    </source>
</evidence>
<sequence>MSSICAAGCLDAQAPVRVSFVNLDKWRYADAEFLRNLCMNQKRETGPPSFNSEICLYRMILASRQRYLRSYTFSMTVPDKTKRWLREKQKAVKAESKHRSSSASRSFLEAVFKFLFSCVAEVDVHDLSTKIERK</sequence>
<accession>A0A6A1VP11</accession>
<dbReference type="Proteomes" id="UP000516437">
    <property type="component" value="Chromosome 5"/>
</dbReference>
<comment type="caution">
    <text evidence="2">The sequence shown here is derived from an EMBL/GenBank/DDBJ whole genome shotgun (WGS) entry which is preliminary data.</text>
</comment>
<gene>
    <name evidence="2" type="ORF">CJ030_MR5G002852</name>
    <name evidence="1" type="ORF">CJ030_MR8G019486</name>
</gene>
<dbReference type="EMBL" id="RXIC02000026">
    <property type="protein sequence ID" value="KAB1202414.1"/>
    <property type="molecule type" value="Genomic_DNA"/>
</dbReference>
<reference evidence="2 3" key="2">
    <citation type="journal article" date="2019" name="Plant Biotechnol. J.">
        <title>The red bayberry genome and genetic basis of sex determination.</title>
        <authorList>
            <person name="Jia H.M."/>
            <person name="Jia H.J."/>
            <person name="Cai Q.L."/>
            <person name="Wang Y."/>
            <person name="Zhao H.B."/>
            <person name="Yang W.F."/>
            <person name="Wang G.Y."/>
            <person name="Li Y.H."/>
            <person name="Zhan D.L."/>
            <person name="Shen Y.T."/>
            <person name="Niu Q.F."/>
            <person name="Chang L."/>
            <person name="Qiu J."/>
            <person name="Zhao L."/>
            <person name="Xie H.B."/>
            <person name="Fu W.Y."/>
            <person name="Jin J."/>
            <person name="Li X.W."/>
            <person name="Jiao Y."/>
            <person name="Zhou C.C."/>
            <person name="Tu T."/>
            <person name="Chai C.Y."/>
            <person name="Gao J.L."/>
            <person name="Fan L.J."/>
            <person name="van de Weg E."/>
            <person name="Wang J.Y."/>
            <person name="Gao Z.S."/>
        </authorList>
    </citation>
    <scope>NUCLEOTIDE SEQUENCE [LARGE SCALE GENOMIC DNA]</scope>
    <source>
        <tissue evidence="2">Leaves</tissue>
    </source>
</reference>
<evidence type="ECO:0000313" key="2">
    <source>
        <dbReference type="EMBL" id="KAB1214621.1"/>
    </source>
</evidence>
<keyword evidence="3" id="KW-1185">Reference proteome</keyword>
<proteinExistence type="predicted"/>
<name>A0A6A1VP11_9ROSI</name>